<dbReference type="RefSeq" id="WP_055461373.1">
    <property type="nucleotide sequence ID" value="NZ_CYHG01000001.1"/>
</dbReference>
<feature type="transmembrane region" description="Helical" evidence="5">
    <location>
        <begin position="99"/>
        <end position="120"/>
    </location>
</feature>
<gene>
    <name evidence="7" type="ORF">Ga0061065_101236</name>
</gene>
<dbReference type="STRING" id="1137284.GCA_001418205_00237"/>
<dbReference type="InterPro" id="IPR011547">
    <property type="entry name" value="SLC26A/SulP_dom"/>
</dbReference>
<evidence type="ECO:0000256" key="1">
    <source>
        <dbReference type="ARBA" id="ARBA00004141"/>
    </source>
</evidence>
<keyword evidence="2 5" id="KW-0812">Transmembrane</keyword>
<feature type="transmembrane region" description="Helical" evidence="5">
    <location>
        <begin position="349"/>
        <end position="366"/>
    </location>
</feature>
<keyword evidence="8" id="KW-1185">Reference proteome</keyword>
<dbReference type="EMBL" id="CYHG01000001">
    <property type="protein sequence ID" value="CUB02403.1"/>
    <property type="molecule type" value="Genomic_DNA"/>
</dbReference>
<evidence type="ECO:0000313" key="7">
    <source>
        <dbReference type="EMBL" id="CUB02403.1"/>
    </source>
</evidence>
<evidence type="ECO:0000256" key="2">
    <source>
        <dbReference type="ARBA" id="ARBA00022692"/>
    </source>
</evidence>
<feature type="transmembrane region" description="Helical" evidence="5">
    <location>
        <begin position="326"/>
        <end position="343"/>
    </location>
</feature>
<evidence type="ECO:0000313" key="8">
    <source>
        <dbReference type="Proteomes" id="UP000182769"/>
    </source>
</evidence>
<dbReference type="CDD" id="cd07042">
    <property type="entry name" value="STAS_SulP_like_sulfate_transporter"/>
    <property type="match status" value="1"/>
</dbReference>
<feature type="transmembrane region" description="Helical" evidence="5">
    <location>
        <begin position="386"/>
        <end position="413"/>
    </location>
</feature>
<evidence type="ECO:0000256" key="4">
    <source>
        <dbReference type="ARBA" id="ARBA00023136"/>
    </source>
</evidence>
<dbReference type="Pfam" id="PF00916">
    <property type="entry name" value="Sulfate_transp"/>
    <property type="match status" value="1"/>
</dbReference>
<feature type="transmembrane region" description="Helical" evidence="5">
    <location>
        <begin position="132"/>
        <end position="154"/>
    </location>
</feature>
<organism evidence="7 8">
    <name type="scientific">Marinomonas fungiae</name>
    <dbReference type="NCBI Taxonomy" id="1137284"/>
    <lineage>
        <taxon>Bacteria</taxon>
        <taxon>Pseudomonadati</taxon>
        <taxon>Pseudomonadota</taxon>
        <taxon>Gammaproteobacteria</taxon>
        <taxon>Oceanospirillales</taxon>
        <taxon>Oceanospirillaceae</taxon>
        <taxon>Marinomonas</taxon>
    </lineage>
</organism>
<evidence type="ECO:0000256" key="3">
    <source>
        <dbReference type="ARBA" id="ARBA00022989"/>
    </source>
</evidence>
<dbReference type="InterPro" id="IPR002645">
    <property type="entry name" value="STAS_dom"/>
</dbReference>
<dbReference type="GO" id="GO:0016020">
    <property type="term" value="C:membrane"/>
    <property type="evidence" value="ECO:0007669"/>
    <property type="project" value="UniProtKB-SubCell"/>
</dbReference>
<feature type="transmembrane region" description="Helical" evidence="5">
    <location>
        <begin position="203"/>
        <end position="220"/>
    </location>
</feature>
<dbReference type="SUPFAM" id="SSF52091">
    <property type="entry name" value="SpoIIaa-like"/>
    <property type="match status" value="1"/>
</dbReference>
<keyword evidence="4 5" id="KW-0472">Membrane</keyword>
<keyword evidence="3 5" id="KW-1133">Transmembrane helix</keyword>
<name>A0A0K6IH49_9GAMM</name>
<dbReference type="OrthoDB" id="9769739at2"/>
<dbReference type="AlphaFoldDB" id="A0A0K6IH49"/>
<reference evidence="8" key="1">
    <citation type="submission" date="2015-08" db="EMBL/GenBank/DDBJ databases">
        <authorList>
            <person name="Varghese N."/>
        </authorList>
    </citation>
    <scope>NUCLEOTIDE SEQUENCE [LARGE SCALE GENOMIC DNA]</scope>
    <source>
        <strain evidence="8">JCM 18476</strain>
    </source>
</reference>
<feature type="transmembrane region" description="Helical" evidence="5">
    <location>
        <begin position="253"/>
        <end position="271"/>
    </location>
</feature>
<feature type="transmembrane region" description="Helical" evidence="5">
    <location>
        <begin position="51"/>
        <end position="67"/>
    </location>
</feature>
<dbReference type="Gene3D" id="3.30.750.24">
    <property type="entry name" value="STAS domain"/>
    <property type="match status" value="1"/>
</dbReference>
<dbReference type="Proteomes" id="UP000182769">
    <property type="component" value="Unassembled WGS sequence"/>
</dbReference>
<feature type="transmembrane region" description="Helical" evidence="5">
    <location>
        <begin position="174"/>
        <end position="196"/>
    </location>
</feature>
<dbReference type="PROSITE" id="PS50801">
    <property type="entry name" value="STAS"/>
    <property type="match status" value="1"/>
</dbReference>
<protein>
    <submittedName>
        <fullName evidence="7">Sulfate permease or related transporter, MFS superfamily</fullName>
    </submittedName>
</protein>
<feature type="transmembrane region" description="Helical" evidence="5">
    <location>
        <begin position="24"/>
        <end position="45"/>
    </location>
</feature>
<dbReference type="GO" id="GO:0055085">
    <property type="term" value="P:transmembrane transport"/>
    <property type="evidence" value="ECO:0007669"/>
    <property type="project" value="InterPro"/>
</dbReference>
<dbReference type="PANTHER" id="PTHR11814">
    <property type="entry name" value="SULFATE TRANSPORTER"/>
    <property type="match status" value="1"/>
</dbReference>
<evidence type="ECO:0000256" key="5">
    <source>
        <dbReference type="SAM" id="Phobius"/>
    </source>
</evidence>
<comment type="subcellular location">
    <subcellularLocation>
        <location evidence="1">Membrane</location>
        <topology evidence="1">Multi-pass membrane protein</topology>
    </subcellularLocation>
</comment>
<dbReference type="Pfam" id="PF01740">
    <property type="entry name" value="STAS"/>
    <property type="match status" value="1"/>
</dbReference>
<dbReference type="InterPro" id="IPR036513">
    <property type="entry name" value="STAS_dom_sf"/>
</dbReference>
<feature type="domain" description="STAS" evidence="6">
    <location>
        <begin position="439"/>
        <end position="553"/>
    </location>
</feature>
<proteinExistence type="predicted"/>
<accession>A0A0K6IH49</accession>
<sequence>MSQALHKWLPWLTFVNSSTVKADFIAGITCASMSIPQGIAFAAIAGLPAEYGFYSAMVAPIIAVLFGSSWHMVCGPATAISALLFSSLSGLYAPGSAEFIQAALAITFLAGLIQLALGLAKLGNLTNFVSHAVMVGFITGAAFLIMLSQVQHALTADLPRPENLLNFISALLRAGPQINLYSLSICAVTIISAMVIRKISNKLPHYLLALIVGSVFGYLMQAGANGVPLVGKLNEAIPPFALIELSGSTLRELAPGAVVLALIGLLEAASISKAIALKTHQEIDTNREFIGQGMSNIVGSLFSNYMSSGSFTRSGINVEAGARTPLAIIFSSVFLLLILSLIAPLFSHLPIPAMAGIIMLVGWRLIEFKELLHYAKTSRSELSIALVTLTSTIGISLEFGILVGVGLSLALFLSQTAKPNVRILAPMDTDEGRYFHNIMHFDLETCPQIHFIRLDGPLYFGSVDYMAKQFQSIEHDLPHKDHWIILCRGLSAIDMQGAHFLKQLVDQRRESNTQVHLVVRYLWQLELLKQFGVLDKVGANHNYPAKGVAIEKIERDMDMKQCAQCDKNVFRECSNRKQKGLAIIAKEPLSTEGN</sequence>
<evidence type="ECO:0000259" key="6">
    <source>
        <dbReference type="PROSITE" id="PS50801"/>
    </source>
</evidence>
<dbReference type="InterPro" id="IPR001902">
    <property type="entry name" value="SLC26A/SulP_fam"/>
</dbReference>